<dbReference type="AlphaFoldDB" id="A0A9W6ZNR2"/>
<keyword evidence="3" id="KW-1185">Reference proteome</keyword>
<feature type="region of interest" description="Disordered" evidence="1">
    <location>
        <begin position="60"/>
        <end position="88"/>
    </location>
</feature>
<gene>
    <name evidence="2" type="ORF">TrRE_jg1925</name>
</gene>
<evidence type="ECO:0000313" key="3">
    <source>
        <dbReference type="Proteomes" id="UP001165082"/>
    </source>
</evidence>
<organism evidence="2 3">
    <name type="scientific">Triparma retinervis</name>
    <dbReference type="NCBI Taxonomy" id="2557542"/>
    <lineage>
        <taxon>Eukaryota</taxon>
        <taxon>Sar</taxon>
        <taxon>Stramenopiles</taxon>
        <taxon>Ochrophyta</taxon>
        <taxon>Bolidophyceae</taxon>
        <taxon>Parmales</taxon>
        <taxon>Triparmaceae</taxon>
        <taxon>Triparma</taxon>
    </lineage>
</organism>
<proteinExistence type="predicted"/>
<comment type="caution">
    <text evidence="2">The sequence shown here is derived from an EMBL/GenBank/DDBJ whole genome shotgun (WGS) entry which is preliminary data.</text>
</comment>
<evidence type="ECO:0000256" key="1">
    <source>
        <dbReference type="SAM" id="MobiDB-lite"/>
    </source>
</evidence>
<accession>A0A9W6ZNR2</accession>
<feature type="compositionally biased region" description="Polar residues" evidence="1">
    <location>
        <begin position="66"/>
        <end position="88"/>
    </location>
</feature>
<dbReference type="Proteomes" id="UP001165082">
    <property type="component" value="Unassembled WGS sequence"/>
</dbReference>
<name>A0A9W6ZNR2_9STRA</name>
<reference evidence="2" key="1">
    <citation type="submission" date="2022-07" db="EMBL/GenBank/DDBJ databases">
        <title>Genome analysis of Parmales, a sister group of diatoms, reveals the evolutionary specialization of diatoms from phago-mixotrophs to photoautotrophs.</title>
        <authorList>
            <person name="Ban H."/>
            <person name="Sato S."/>
            <person name="Yoshikawa S."/>
            <person name="Kazumasa Y."/>
            <person name="Nakamura Y."/>
            <person name="Ichinomiya M."/>
            <person name="Saitoh K."/>
            <person name="Sato N."/>
            <person name="Blanc-Mathieu R."/>
            <person name="Endo H."/>
            <person name="Kuwata A."/>
            <person name="Ogata H."/>
        </authorList>
    </citation>
    <scope>NUCLEOTIDE SEQUENCE</scope>
</reference>
<protein>
    <submittedName>
        <fullName evidence="2">Uncharacterized protein</fullName>
    </submittedName>
</protein>
<evidence type="ECO:0000313" key="2">
    <source>
        <dbReference type="EMBL" id="GMH54622.1"/>
    </source>
</evidence>
<sequence length="88" mass="9393">MVKVVGLGVAGLRMRVSVMEMAKETGLMGAREAGDIVVKGGLESEGGHLWVNVKRARGGGMMRTRPLNNSRHNSRANGKSNGKSTHCF</sequence>
<dbReference type="EMBL" id="BRXZ01002108">
    <property type="protein sequence ID" value="GMH54622.1"/>
    <property type="molecule type" value="Genomic_DNA"/>
</dbReference>